<accession>A0A8S1AFE4</accession>
<feature type="region of interest" description="Disordered" evidence="1">
    <location>
        <begin position="68"/>
        <end position="99"/>
    </location>
</feature>
<evidence type="ECO:0000313" key="2">
    <source>
        <dbReference type="EMBL" id="CAB3247849.1"/>
    </source>
</evidence>
<gene>
    <name evidence="2" type="ORF">APLA_LOCUS12148</name>
</gene>
<protein>
    <submittedName>
        <fullName evidence="2">Uncharacterized protein</fullName>
    </submittedName>
</protein>
<name>A0A8S1AFE4_ARCPL</name>
<sequence>MTNKFRVILVCSYPAFLGGVQVVIAFWTPPSAGPLLLRAPSQNFPLFRRRPAHADAAPSRLAKLMRVEGRTHPVHPRPHSGRHEAQVSAPPPPGSPAADRVRVEVVLPGLLRRLLLRDYLLAESCDRGKNTVATGHGANYGR</sequence>
<organism evidence="2 3">
    <name type="scientific">Arctia plantaginis</name>
    <name type="common">Wood tiger moth</name>
    <name type="synonym">Phalaena plantaginis</name>
    <dbReference type="NCBI Taxonomy" id="874455"/>
    <lineage>
        <taxon>Eukaryota</taxon>
        <taxon>Metazoa</taxon>
        <taxon>Ecdysozoa</taxon>
        <taxon>Arthropoda</taxon>
        <taxon>Hexapoda</taxon>
        <taxon>Insecta</taxon>
        <taxon>Pterygota</taxon>
        <taxon>Neoptera</taxon>
        <taxon>Endopterygota</taxon>
        <taxon>Lepidoptera</taxon>
        <taxon>Glossata</taxon>
        <taxon>Ditrysia</taxon>
        <taxon>Noctuoidea</taxon>
        <taxon>Erebidae</taxon>
        <taxon>Arctiinae</taxon>
        <taxon>Arctia</taxon>
    </lineage>
</organism>
<dbReference type="AlphaFoldDB" id="A0A8S1AFE4"/>
<evidence type="ECO:0000256" key="1">
    <source>
        <dbReference type="SAM" id="MobiDB-lite"/>
    </source>
</evidence>
<dbReference type="Proteomes" id="UP000494256">
    <property type="component" value="Unassembled WGS sequence"/>
</dbReference>
<reference evidence="2 3" key="1">
    <citation type="submission" date="2020-04" db="EMBL/GenBank/DDBJ databases">
        <authorList>
            <person name="Wallbank WR R."/>
            <person name="Pardo Diaz C."/>
            <person name="Kozak K."/>
            <person name="Martin S."/>
            <person name="Jiggins C."/>
            <person name="Moest M."/>
            <person name="Warren A I."/>
            <person name="Byers J.R.P. K."/>
            <person name="Montejo-Kovacevich G."/>
            <person name="Yen C E."/>
        </authorList>
    </citation>
    <scope>NUCLEOTIDE SEQUENCE [LARGE SCALE GENOMIC DNA]</scope>
</reference>
<dbReference type="EMBL" id="CADEBD010000337">
    <property type="protein sequence ID" value="CAB3247849.1"/>
    <property type="molecule type" value="Genomic_DNA"/>
</dbReference>
<proteinExistence type="predicted"/>
<dbReference type="OrthoDB" id="75807at2759"/>
<comment type="caution">
    <text evidence="2">The sequence shown here is derived from an EMBL/GenBank/DDBJ whole genome shotgun (WGS) entry which is preliminary data.</text>
</comment>
<evidence type="ECO:0000313" key="3">
    <source>
        <dbReference type="Proteomes" id="UP000494256"/>
    </source>
</evidence>